<dbReference type="PROSITE" id="PS50048">
    <property type="entry name" value="ZN2_CY6_FUNGAL_2"/>
    <property type="match status" value="1"/>
</dbReference>
<dbReference type="CDD" id="cd12148">
    <property type="entry name" value="fungal_TF_MHR"/>
    <property type="match status" value="1"/>
</dbReference>
<dbReference type="PROSITE" id="PS00463">
    <property type="entry name" value="ZN2_CY6_FUNGAL_1"/>
    <property type="match status" value="1"/>
</dbReference>
<dbReference type="InterPro" id="IPR051615">
    <property type="entry name" value="Transcr_Regulatory_Elem"/>
</dbReference>
<proteinExistence type="predicted"/>
<dbReference type="Proteomes" id="UP000245768">
    <property type="component" value="Unassembled WGS sequence"/>
</dbReference>
<evidence type="ECO:0000313" key="11">
    <source>
        <dbReference type="Proteomes" id="UP000245768"/>
    </source>
</evidence>
<dbReference type="SMART" id="SM00066">
    <property type="entry name" value="GAL4"/>
    <property type="match status" value="1"/>
</dbReference>
<evidence type="ECO:0000256" key="7">
    <source>
        <dbReference type="ARBA" id="ARBA00023242"/>
    </source>
</evidence>
<evidence type="ECO:0000256" key="8">
    <source>
        <dbReference type="SAM" id="MobiDB-lite"/>
    </source>
</evidence>
<keyword evidence="6" id="KW-0804">Transcription</keyword>
<dbReference type="GeneID" id="37046149"/>
<evidence type="ECO:0000256" key="4">
    <source>
        <dbReference type="ARBA" id="ARBA00023015"/>
    </source>
</evidence>
<dbReference type="EMBL" id="KZ819640">
    <property type="protein sequence ID" value="PWN87296.1"/>
    <property type="molecule type" value="Genomic_DNA"/>
</dbReference>
<sequence length="771" mass="83291">MRDKAPISRVSLACLACRSKKTRCGGQKPVCDNCARASLECSYDPRTDQRKPYSKAFVSTLQARINSLEKELERNAREQRRPPQSRASKSLRSTANPEEAAAGHAEDGEVPASGSNRGLLRAADSALSATAAVAPLFSSSSSSSSSPAPASTSALHDTELVGQLARRGGNLLRHRDAGAVAEGTFRFYGASSGRNFQLAHCSKPFSFSRIARASRRRLSALGLPLDVETAEPAQELYSDYFERANSILMLLDEAIFRRHLALDTDQATHASCFLLNAVCAVGAFVGPRRAEQQDETIAETQRTQLCETHLERARALIDVEDEFPQLTTIQGLVLLGYCEAARGRESRGWLYTGMAARIALELGIPRDSHEYVEAGWMTTEDLVARHRTLFALYTLENLLSLFHGRPPCLDASVISATAPSFRNLPPKALSTPCPVARNRGAACHSCRGFDADGCYASMFELTNYSVEIFDRLYVNPILKGGDASARWTGWASDLNLRLAQWNADLPRALKCSLTRGQIPAPRAMFLQLVYHALVILLNRPFLALGANMLEAAFSAKACHVASRAIAVLAAELDARHGPRLAHNYVVFVVHTAITVSLLNAKSSTGTVRREARNDLHSLVATLRSLSLVHLNAVSVLRLVTALVRRTFSEETAFAEQVCDATLTSNKRDSRRQSRATSNGHGSVESAEEGQMMPLSGSSAAGQGHLSGHGATAAAAAIPMQNGAVLPGDLSFSDADLSHFAFVDWDSHEALGFGDNIIAGIDIQPWLGPSAT</sequence>
<gene>
    <name evidence="10" type="ORF">FA10DRAFT_288743</name>
</gene>
<dbReference type="InterPro" id="IPR007219">
    <property type="entry name" value="XnlR_reg_dom"/>
</dbReference>
<dbReference type="OrthoDB" id="2154091at2759"/>
<dbReference type="CDD" id="cd00067">
    <property type="entry name" value="GAL4"/>
    <property type="match status" value="1"/>
</dbReference>
<protein>
    <recommendedName>
        <fullName evidence="9">Zn(2)-C6 fungal-type domain-containing protein</fullName>
    </recommendedName>
</protein>
<evidence type="ECO:0000256" key="2">
    <source>
        <dbReference type="ARBA" id="ARBA00022723"/>
    </source>
</evidence>
<dbReference type="GO" id="GO:0005634">
    <property type="term" value="C:nucleus"/>
    <property type="evidence" value="ECO:0007669"/>
    <property type="project" value="UniProtKB-SubCell"/>
</dbReference>
<dbReference type="Pfam" id="PF00172">
    <property type="entry name" value="Zn_clus"/>
    <property type="match status" value="1"/>
</dbReference>
<feature type="compositionally biased region" description="Basic and acidic residues" evidence="8">
    <location>
        <begin position="72"/>
        <end position="81"/>
    </location>
</feature>
<organism evidence="10 11">
    <name type="scientific">Acaromyces ingoldii</name>
    <dbReference type="NCBI Taxonomy" id="215250"/>
    <lineage>
        <taxon>Eukaryota</taxon>
        <taxon>Fungi</taxon>
        <taxon>Dikarya</taxon>
        <taxon>Basidiomycota</taxon>
        <taxon>Ustilaginomycotina</taxon>
        <taxon>Exobasidiomycetes</taxon>
        <taxon>Exobasidiales</taxon>
        <taxon>Cryptobasidiaceae</taxon>
        <taxon>Acaromyces</taxon>
    </lineage>
</organism>
<dbReference type="InParanoid" id="A0A316YCT0"/>
<feature type="region of interest" description="Disordered" evidence="8">
    <location>
        <begin position="664"/>
        <end position="705"/>
    </location>
</feature>
<dbReference type="GO" id="GO:0003677">
    <property type="term" value="F:DNA binding"/>
    <property type="evidence" value="ECO:0007669"/>
    <property type="project" value="UniProtKB-KW"/>
</dbReference>
<evidence type="ECO:0000256" key="5">
    <source>
        <dbReference type="ARBA" id="ARBA00023125"/>
    </source>
</evidence>
<dbReference type="GO" id="GO:0006351">
    <property type="term" value="P:DNA-templated transcription"/>
    <property type="evidence" value="ECO:0007669"/>
    <property type="project" value="InterPro"/>
</dbReference>
<dbReference type="InterPro" id="IPR001138">
    <property type="entry name" value="Zn2Cys6_DnaBD"/>
</dbReference>
<dbReference type="AlphaFoldDB" id="A0A316YCT0"/>
<dbReference type="SMART" id="SM00906">
    <property type="entry name" value="Fungal_trans"/>
    <property type="match status" value="1"/>
</dbReference>
<reference evidence="10 11" key="1">
    <citation type="journal article" date="2018" name="Mol. Biol. Evol.">
        <title>Broad Genomic Sampling Reveals a Smut Pathogenic Ancestry of the Fungal Clade Ustilaginomycotina.</title>
        <authorList>
            <person name="Kijpornyongpan T."/>
            <person name="Mondo S.J."/>
            <person name="Barry K."/>
            <person name="Sandor L."/>
            <person name="Lee J."/>
            <person name="Lipzen A."/>
            <person name="Pangilinan J."/>
            <person name="LaButti K."/>
            <person name="Hainaut M."/>
            <person name="Henrissat B."/>
            <person name="Grigoriev I.V."/>
            <person name="Spatafora J.W."/>
            <person name="Aime M.C."/>
        </authorList>
    </citation>
    <scope>NUCLEOTIDE SEQUENCE [LARGE SCALE GENOMIC DNA]</scope>
    <source>
        <strain evidence="10 11">MCA 4198</strain>
    </source>
</reference>
<evidence type="ECO:0000256" key="3">
    <source>
        <dbReference type="ARBA" id="ARBA00022833"/>
    </source>
</evidence>
<dbReference type="PANTHER" id="PTHR31313">
    <property type="entry name" value="TY1 ENHANCER ACTIVATOR"/>
    <property type="match status" value="1"/>
</dbReference>
<feature type="domain" description="Zn(2)-C6 fungal-type" evidence="9">
    <location>
        <begin position="13"/>
        <end position="43"/>
    </location>
</feature>
<comment type="subcellular location">
    <subcellularLocation>
        <location evidence="1">Nucleus</location>
    </subcellularLocation>
</comment>
<keyword evidence="3" id="KW-0862">Zinc</keyword>
<keyword evidence="7" id="KW-0539">Nucleus</keyword>
<dbReference type="Gene3D" id="4.10.240.10">
    <property type="entry name" value="Zn(2)-C6 fungal-type DNA-binding domain"/>
    <property type="match status" value="1"/>
</dbReference>
<name>A0A316YCT0_9BASI</name>
<keyword evidence="5" id="KW-0238">DNA-binding</keyword>
<dbReference type="GO" id="GO:0008270">
    <property type="term" value="F:zinc ion binding"/>
    <property type="evidence" value="ECO:0007669"/>
    <property type="project" value="InterPro"/>
</dbReference>
<feature type="region of interest" description="Disordered" evidence="8">
    <location>
        <begin position="72"/>
        <end position="116"/>
    </location>
</feature>
<feature type="compositionally biased region" description="Low complexity" evidence="8">
    <location>
        <begin position="137"/>
        <end position="154"/>
    </location>
</feature>
<evidence type="ECO:0000256" key="1">
    <source>
        <dbReference type="ARBA" id="ARBA00004123"/>
    </source>
</evidence>
<dbReference type="PANTHER" id="PTHR31313:SF81">
    <property type="entry name" value="TY1 ENHANCER ACTIVATOR"/>
    <property type="match status" value="1"/>
</dbReference>
<dbReference type="SUPFAM" id="SSF57701">
    <property type="entry name" value="Zn2/Cys6 DNA-binding domain"/>
    <property type="match status" value="1"/>
</dbReference>
<dbReference type="Pfam" id="PF04082">
    <property type="entry name" value="Fungal_trans"/>
    <property type="match status" value="1"/>
</dbReference>
<dbReference type="STRING" id="215250.A0A316YCT0"/>
<dbReference type="RefSeq" id="XP_025374494.1">
    <property type="nucleotide sequence ID" value="XM_025524233.1"/>
</dbReference>
<keyword evidence="11" id="KW-1185">Reference proteome</keyword>
<dbReference type="InterPro" id="IPR036864">
    <property type="entry name" value="Zn2-C6_fun-type_DNA-bd_sf"/>
</dbReference>
<keyword evidence="2" id="KW-0479">Metal-binding</keyword>
<feature type="region of interest" description="Disordered" evidence="8">
    <location>
        <begin position="137"/>
        <end position="157"/>
    </location>
</feature>
<evidence type="ECO:0000256" key="6">
    <source>
        <dbReference type="ARBA" id="ARBA00023163"/>
    </source>
</evidence>
<keyword evidence="4" id="KW-0805">Transcription regulation</keyword>
<feature type="compositionally biased region" description="Polar residues" evidence="8">
    <location>
        <begin position="85"/>
        <end position="96"/>
    </location>
</feature>
<accession>A0A316YCT0</accession>
<evidence type="ECO:0000313" key="10">
    <source>
        <dbReference type="EMBL" id="PWN87296.1"/>
    </source>
</evidence>
<dbReference type="GO" id="GO:0000981">
    <property type="term" value="F:DNA-binding transcription factor activity, RNA polymerase II-specific"/>
    <property type="evidence" value="ECO:0007669"/>
    <property type="project" value="InterPro"/>
</dbReference>
<evidence type="ECO:0000259" key="9">
    <source>
        <dbReference type="PROSITE" id="PS50048"/>
    </source>
</evidence>